<dbReference type="Proteomes" id="UP000179266">
    <property type="component" value="Unassembled WGS sequence"/>
</dbReference>
<name>A0A1F7RQD1_9BACT</name>
<dbReference type="Pfam" id="PF09720">
    <property type="entry name" value="Unstab_antitox"/>
    <property type="match status" value="1"/>
</dbReference>
<proteinExistence type="predicted"/>
<dbReference type="EMBL" id="MGDD01000279">
    <property type="protein sequence ID" value="OGL43348.1"/>
    <property type="molecule type" value="Genomic_DNA"/>
</dbReference>
<evidence type="ECO:0008006" key="3">
    <source>
        <dbReference type="Google" id="ProtNLM"/>
    </source>
</evidence>
<evidence type="ECO:0000313" key="2">
    <source>
        <dbReference type="Proteomes" id="UP000179266"/>
    </source>
</evidence>
<gene>
    <name evidence="1" type="ORF">A2161_03660</name>
</gene>
<sequence length="70" mass="8098">MATPNKILKEALNLKSAEMAELIDKLLFSLDKPDAEIDKLWTKEAEDRIDAYERGEMKTVSLEKVLKKYK</sequence>
<accession>A0A1F7RQD1</accession>
<comment type="caution">
    <text evidence="1">The sequence shown here is derived from an EMBL/GenBank/DDBJ whole genome shotgun (WGS) entry which is preliminary data.</text>
</comment>
<reference evidence="1 2" key="1">
    <citation type="journal article" date="2016" name="Nat. Commun.">
        <title>Thousands of microbial genomes shed light on interconnected biogeochemical processes in an aquifer system.</title>
        <authorList>
            <person name="Anantharaman K."/>
            <person name="Brown C.T."/>
            <person name="Hug L.A."/>
            <person name="Sharon I."/>
            <person name="Castelle C.J."/>
            <person name="Probst A.J."/>
            <person name="Thomas B.C."/>
            <person name="Singh A."/>
            <person name="Wilkins M.J."/>
            <person name="Karaoz U."/>
            <person name="Brodie E.L."/>
            <person name="Williams K.H."/>
            <person name="Hubbard S.S."/>
            <person name="Banfield J.F."/>
        </authorList>
    </citation>
    <scope>NUCLEOTIDE SEQUENCE [LARGE SCALE GENOMIC DNA]</scope>
</reference>
<dbReference type="AlphaFoldDB" id="A0A1F7RQD1"/>
<evidence type="ECO:0000313" key="1">
    <source>
        <dbReference type="EMBL" id="OGL43348.1"/>
    </source>
</evidence>
<organism evidence="1 2">
    <name type="scientific">Candidatus Schekmanbacteria bacterium RBG_13_48_7</name>
    <dbReference type="NCBI Taxonomy" id="1817878"/>
    <lineage>
        <taxon>Bacteria</taxon>
        <taxon>Candidatus Schekmaniibacteriota</taxon>
    </lineage>
</organism>
<dbReference type="InterPro" id="IPR013406">
    <property type="entry name" value="CHP02574_addiction_mod"/>
</dbReference>
<protein>
    <recommendedName>
        <fullName evidence="3">Addiction module protein</fullName>
    </recommendedName>
</protein>